<evidence type="ECO:0000313" key="11">
    <source>
        <dbReference type="EMBL" id="ACN16778.1"/>
    </source>
</evidence>
<evidence type="ECO:0000256" key="5">
    <source>
        <dbReference type="ARBA" id="ARBA00022500"/>
    </source>
</evidence>
<gene>
    <name evidence="11" type="primary">fliL</name>
    <name evidence="11" type="ordered locus">HRM2_37200</name>
</gene>
<dbReference type="Pfam" id="PF03748">
    <property type="entry name" value="FliL"/>
    <property type="match status" value="1"/>
</dbReference>
<feature type="transmembrane region" description="Helical" evidence="10">
    <location>
        <begin position="6"/>
        <end position="30"/>
    </location>
</feature>
<comment type="function">
    <text evidence="1 10">Controls the rotational direction of flagella during chemotaxis.</text>
</comment>
<dbReference type="eggNOG" id="COG1580">
    <property type="taxonomic scope" value="Bacteria"/>
</dbReference>
<evidence type="ECO:0000256" key="4">
    <source>
        <dbReference type="ARBA" id="ARBA00022475"/>
    </source>
</evidence>
<organism evidence="11 12">
    <name type="scientific">Desulforapulum autotrophicum (strain ATCC 43914 / DSM 3382 / VKM B-1955 / HRM2)</name>
    <name type="common">Desulfobacterium autotrophicum</name>
    <dbReference type="NCBI Taxonomy" id="177437"/>
    <lineage>
        <taxon>Bacteria</taxon>
        <taxon>Pseudomonadati</taxon>
        <taxon>Thermodesulfobacteriota</taxon>
        <taxon>Desulfobacteria</taxon>
        <taxon>Desulfobacterales</taxon>
        <taxon>Desulfobacteraceae</taxon>
        <taxon>Desulforapulum</taxon>
    </lineage>
</organism>
<dbReference type="PANTHER" id="PTHR35091:SF2">
    <property type="entry name" value="FLAGELLAR PROTEIN FLIL"/>
    <property type="match status" value="1"/>
</dbReference>
<dbReference type="PANTHER" id="PTHR35091">
    <property type="entry name" value="FLAGELLAR PROTEIN FLIL"/>
    <property type="match status" value="1"/>
</dbReference>
<evidence type="ECO:0000256" key="6">
    <source>
        <dbReference type="ARBA" id="ARBA00022692"/>
    </source>
</evidence>
<dbReference type="GO" id="GO:0071978">
    <property type="term" value="P:bacterial-type flagellum-dependent swarming motility"/>
    <property type="evidence" value="ECO:0007669"/>
    <property type="project" value="TreeGrafter"/>
</dbReference>
<evidence type="ECO:0000256" key="1">
    <source>
        <dbReference type="ARBA" id="ARBA00002254"/>
    </source>
</evidence>
<dbReference type="STRING" id="177437.HRM2_37200"/>
<sequence>MKGFTPKIVVIVAVLLVLVVAAGVAVWLLFLRAPAPGKIPVVPAGVESVDKTGAGSAEPRFKDVVAVEPFERIMLKPGGNMTSVTLAVSLELVLPGMRQEIEANMASIRTIIETTTGETNWSDLRSAQGKLALKLKLIKKINQSLAGQNLAKAGIRDLFFTNLIMQ</sequence>
<dbReference type="KEGG" id="dat:HRM2_37200"/>
<dbReference type="RefSeq" id="WP_015905524.1">
    <property type="nucleotide sequence ID" value="NC_012108.1"/>
</dbReference>
<comment type="subcellular location">
    <subcellularLocation>
        <location evidence="2">Cell membrane</location>
        <topology evidence="2">Single-pass membrane protein</topology>
    </subcellularLocation>
</comment>
<comment type="similarity">
    <text evidence="3 10">Belongs to the FliL family.</text>
</comment>
<keyword evidence="5 10" id="KW-0145">Chemotaxis</keyword>
<keyword evidence="12" id="KW-1185">Reference proteome</keyword>
<keyword evidence="4 10" id="KW-1003">Cell membrane</keyword>
<evidence type="ECO:0000256" key="2">
    <source>
        <dbReference type="ARBA" id="ARBA00004162"/>
    </source>
</evidence>
<keyword evidence="6 10" id="KW-0812">Transmembrane</keyword>
<reference evidence="11 12" key="1">
    <citation type="journal article" date="2009" name="Environ. Microbiol.">
        <title>Genome sequence of Desulfobacterium autotrophicum HRM2, a marine sulfate reducer oxidizing organic carbon completely to carbon dioxide.</title>
        <authorList>
            <person name="Strittmatter A.W."/>
            <person name="Liesegang H."/>
            <person name="Rabus R."/>
            <person name="Decker I."/>
            <person name="Amann J."/>
            <person name="Andres S."/>
            <person name="Henne A."/>
            <person name="Fricke W.F."/>
            <person name="Martinez-Arias R."/>
            <person name="Bartels D."/>
            <person name="Goesmann A."/>
            <person name="Krause L."/>
            <person name="Puehler A."/>
            <person name="Klenk H.P."/>
            <person name="Richter M."/>
            <person name="Schuler M."/>
            <person name="Gloeckner F.O."/>
            <person name="Meyerdierks A."/>
            <person name="Gottschalk G."/>
            <person name="Amann R."/>
        </authorList>
    </citation>
    <scope>NUCLEOTIDE SEQUENCE [LARGE SCALE GENOMIC DNA]</scope>
    <source>
        <strain evidence="12">ATCC 43914 / DSM 3382 / HRM2</strain>
    </source>
</reference>
<name>C0QAJ5_DESAH</name>
<evidence type="ECO:0000256" key="10">
    <source>
        <dbReference type="RuleBase" id="RU364125"/>
    </source>
</evidence>
<dbReference type="EMBL" id="CP001087">
    <property type="protein sequence ID" value="ACN16778.1"/>
    <property type="molecule type" value="Genomic_DNA"/>
</dbReference>
<protein>
    <recommendedName>
        <fullName evidence="10">Flagellar protein FliL</fullName>
    </recommendedName>
</protein>
<dbReference type="OrthoDB" id="5420962at2"/>
<evidence type="ECO:0000256" key="7">
    <source>
        <dbReference type="ARBA" id="ARBA00022779"/>
    </source>
</evidence>
<proteinExistence type="inferred from homology"/>
<dbReference type="GO" id="GO:0005886">
    <property type="term" value="C:plasma membrane"/>
    <property type="evidence" value="ECO:0007669"/>
    <property type="project" value="UniProtKB-SubCell"/>
</dbReference>
<evidence type="ECO:0000256" key="3">
    <source>
        <dbReference type="ARBA" id="ARBA00008281"/>
    </source>
</evidence>
<dbReference type="GO" id="GO:0006935">
    <property type="term" value="P:chemotaxis"/>
    <property type="evidence" value="ECO:0007669"/>
    <property type="project" value="UniProtKB-KW"/>
</dbReference>
<keyword evidence="9 10" id="KW-0472">Membrane</keyword>
<dbReference type="Proteomes" id="UP000000442">
    <property type="component" value="Chromosome"/>
</dbReference>
<evidence type="ECO:0000256" key="8">
    <source>
        <dbReference type="ARBA" id="ARBA00022989"/>
    </source>
</evidence>
<evidence type="ECO:0000256" key="9">
    <source>
        <dbReference type="ARBA" id="ARBA00023136"/>
    </source>
</evidence>
<dbReference type="AlphaFoldDB" id="C0QAJ5"/>
<dbReference type="HOGENOM" id="CLU_1600039_0_0_7"/>
<dbReference type="InterPro" id="IPR005503">
    <property type="entry name" value="FliL"/>
</dbReference>
<evidence type="ECO:0000313" key="12">
    <source>
        <dbReference type="Proteomes" id="UP000000442"/>
    </source>
</evidence>
<keyword evidence="7 10" id="KW-0283">Flagellar rotation</keyword>
<keyword evidence="8 10" id="KW-1133">Transmembrane helix</keyword>
<accession>C0QAJ5</accession>
<dbReference type="GO" id="GO:0009425">
    <property type="term" value="C:bacterial-type flagellum basal body"/>
    <property type="evidence" value="ECO:0007669"/>
    <property type="project" value="InterPro"/>
</dbReference>